<feature type="domain" description="BING4 C-terminal" evidence="7">
    <location>
        <begin position="343"/>
        <end position="422"/>
    </location>
</feature>
<proteinExistence type="predicted"/>
<evidence type="ECO:0000256" key="5">
    <source>
        <dbReference type="SAM" id="Coils"/>
    </source>
</evidence>
<feature type="compositionally biased region" description="Basic and acidic residues" evidence="6">
    <location>
        <begin position="29"/>
        <end position="38"/>
    </location>
</feature>
<evidence type="ECO:0000256" key="6">
    <source>
        <dbReference type="SAM" id="MobiDB-lite"/>
    </source>
</evidence>
<evidence type="ECO:0000259" key="7">
    <source>
        <dbReference type="SMART" id="SM01033"/>
    </source>
</evidence>
<dbReference type="SUPFAM" id="SSF50978">
    <property type="entry name" value="WD40 repeat-like"/>
    <property type="match status" value="1"/>
</dbReference>
<name>A0A439CM64_9PEZI</name>
<dbReference type="GO" id="GO:0030686">
    <property type="term" value="C:90S preribosome"/>
    <property type="evidence" value="ECO:0007669"/>
    <property type="project" value="TreeGrafter"/>
</dbReference>
<evidence type="ECO:0000256" key="1">
    <source>
        <dbReference type="ARBA" id="ARBA00004604"/>
    </source>
</evidence>
<evidence type="ECO:0000256" key="2">
    <source>
        <dbReference type="ARBA" id="ARBA00022574"/>
    </source>
</evidence>
<dbReference type="STRING" id="363999.A0A439CM64"/>
<keyword evidence="9" id="KW-1185">Reference proteome</keyword>
<reference evidence="8 9" key="1">
    <citation type="submission" date="2018-12" db="EMBL/GenBank/DDBJ databases">
        <title>Draft genome sequence of Xylaria grammica IHI A82.</title>
        <authorList>
            <person name="Buettner E."/>
            <person name="Kellner H."/>
        </authorList>
    </citation>
    <scope>NUCLEOTIDE SEQUENCE [LARGE SCALE GENOMIC DNA]</scope>
    <source>
        <strain evidence="8 9">IHI A82</strain>
    </source>
</reference>
<feature type="coiled-coil region" evidence="5">
    <location>
        <begin position="49"/>
        <end position="76"/>
    </location>
</feature>
<organism evidence="8 9">
    <name type="scientific">Xylaria grammica</name>
    <dbReference type="NCBI Taxonomy" id="363999"/>
    <lineage>
        <taxon>Eukaryota</taxon>
        <taxon>Fungi</taxon>
        <taxon>Dikarya</taxon>
        <taxon>Ascomycota</taxon>
        <taxon>Pezizomycotina</taxon>
        <taxon>Sordariomycetes</taxon>
        <taxon>Xylariomycetidae</taxon>
        <taxon>Xylariales</taxon>
        <taxon>Xylariaceae</taxon>
        <taxon>Xylaria</taxon>
    </lineage>
</organism>
<keyword evidence="3" id="KW-0677">Repeat</keyword>
<dbReference type="EMBL" id="RYZI01000878">
    <property type="protein sequence ID" value="RWA03234.1"/>
    <property type="molecule type" value="Genomic_DNA"/>
</dbReference>
<dbReference type="Gene3D" id="2.130.10.10">
    <property type="entry name" value="YVTN repeat-like/Quinoprotein amine dehydrogenase"/>
    <property type="match status" value="1"/>
</dbReference>
<evidence type="ECO:0000256" key="3">
    <source>
        <dbReference type="ARBA" id="ARBA00022737"/>
    </source>
</evidence>
<dbReference type="AlphaFoldDB" id="A0A439CM64"/>
<dbReference type="InterPro" id="IPR012952">
    <property type="entry name" value="BING4_C_dom"/>
</dbReference>
<gene>
    <name evidence="8" type="ORF">EKO27_g11870</name>
</gene>
<comment type="subcellular location">
    <subcellularLocation>
        <location evidence="1">Nucleus</location>
        <location evidence="1">Nucleolus</location>
    </subcellularLocation>
</comment>
<dbReference type="GO" id="GO:0000462">
    <property type="term" value="P:maturation of SSU-rRNA from tricistronic rRNA transcript (SSU-rRNA, 5.8S rRNA, LSU-rRNA)"/>
    <property type="evidence" value="ECO:0007669"/>
    <property type="project" value="TreeGrafter"/>
</dbReference>
<dbReference type="InterPro" id="IPR015943">
    <property type="entry name" value="WD40/YVTN_repeat-like_dom_sf"/>
</dbReference>
<feature type="non-terminal residue" evidence="8">
    <location>
        <position position="600"/>
    </location>
</feature>
<protein>
    <recommendedName>
        <fullName evidence="7">BING4 C-terminal domain-containing protein</fullName>
    </recommendedName>
</protein>
<dbReference type="InterPro" id="IPR040315">
    <property type="entry name" value="WDR46/Utp7"/>
</dbReference>
<keyword evidence="4" id="KW-0539">Nucleus</keyword>
<dbReference type="Pfam" id="PF08149">
    <property type="entry name" value="BING4CT"/>
    <property type="match status" value="1"/>
</dbReference>
<comment type="caution">
    <text evidence="8">The sequence shown here is derived from an EMBL/GenBank/DDBJ whole genome shotgun (WGS) entry which is preliminary data.</text>
</comment>
<dbReference type="Proteomes" id="UP000286045">
    <property type="component" value="Unassembled WGS sequence"/>
</dbReference>
<dbReference type="GO" id="GO:0032040">
    <property type="term" value="C:small-subunit processome"/>
    <property type="evidence" value="ECO:0007669"/>
    <property type="project" value="TreeGrafter"/>
</dbReference>
<sequence>METDNGARVVDQARTSLVPRHEREKRRREKEAQRDYGRGRGVNTKNIKDKKLRRNLQALESKYKAATLKAKDAEILLEGTSGYLEPETELERTYKVRQDEIQDRVSVAIAQKRFDLTLNELGPYVFDYSRNGRDLLLGGRKGHIASMDWRQGKLNCEFQVNEIVRDVRWLHTNQYMAVAQKKNVYIYDGSGVELHCLNQHREVSHLEFLPYHFLLVTLGASGHLKYQDVSTVDTTTVKSNSGVLVVRLQMDRLSSYWPTKAQSALCRLIEEGRYMVSTGQDCKMAVWDIRQFRVLNEYYTRQPASSVAISDRGVTAVGWGTHTTMWQGLFTKHAAEQTKVQSPYLTWGGEGRRVERVKWCPLEDVLGIGHDEGFSSIIVPGAGEPNMDVMEVNPFETVKERQDTEVRSLLNKLQPEMIALDPTFIGNLDLRSEEQRQAERDLDAKPVSVETEIRNKARGKNSALRRYLRKQRAKNVIDEKRLKVDEIWKEQQSQRREQQQKEKEADLGPALARLNYSYNYVADYTMASAHNRPNDSNLLRAPPIDLTLQHRDSSGDNKPLGALAELLVEHAQVEHEASPVPGRRARAPGTAERLVAHELR</sequence>
<feature type="region of interest" description="Disordered" evidence="6">
    <location>
        <begin position="575"/>
        <end position="600"/>
    </location>
</feature>
<dbReference type="PANTHER" id="PTHR14085">
    <property type="entry name" value="WD-REPEAT PROTEIN BING4"/>
    <property type="match status" value="1"/>
</dbReference>
<evidence type="ECO:0000313" key="8">
    <source>
        <dbReference type="EMBL" id="RWA03234.1"/>
    </source>
</evidence>
<dbReference type="InterPro" id="IPR036322">
    <property type="entry name" value="WD40_repeat_dom_sf"/>
</dbReference>
<evidence type="ECO:0000256" key="4">
    <source>
        <dbReference type="ARBA" id="ARBA00023242"/>
    </source>
</evidence>
<keyword evidence="2" id="KW-0853">WD repeat</keyword>
<accession>A0A439CM64</accession>
<feature type="region of interest" description="Disordered" evidence="6">
    <location>
        <begin position="1"/>
        <end position="43"/>
    </location>
</feature>
<keyword evidence="5" id="KW-0175">Coiled coil</keyword>
<dbReference type="PANTHER" id="PTHR14085:SF3">
    <property type="entry name" value="WD REPEAT-CONTAINING PROTEIN 46"/>
    <property type="match status" value="1"/>
</dbReference>
<dbReference type="SMART" id="SM01033">
    <property type="entry name" value="BING4CT"/>
    <property type="match status" value="1"/>
</dbReference>
<evidence type="ECO:0000313" key="9">
    <source>
        <dbReference type="Proteomes" id="UP000286045"/>
    </source>
</evidence>